<proteinExistence type="predicted"/>
<name>A0A451A3B8_9GAMM</name>
<accession>A0A451A3B8</accession>
<gene>
    <name evidence="2" type="ORF">BECKTUN1418E_GA0071001_12246</name>
    <name evidence="1" type="ORF">BECKTUN1418F_GA0071002_12196</name>
</gene>
<dbReference type="AlphaFoldDB" id="A0A451A3B8"/>
<protein>
    <submittedName>
        <fullName evidence="1">Uncharacterized protein</fullName>
    </submittedName>
</protein>
<sequence>MKDPKFPKEVFAPTISPNELREHKRKMERALNDASEAIQVAREEFHYMVYGTEHPERESRIK</sequence>
<evidence type="ECO:0000313" key="1">
    <source>
        <dbReference type="EMBL" id="VFK60535.1"/>
    </source>
</evidence>
<reference evidence="1" key="1">
    <citation type="submission" date="2019-02" db="EMBL/GenBank/DDBJ databases">
        <authorList>
            <person name="Gruber-Vodicka R. H."/>
            <person name="Seah K. B. B."/>
        </authorList>
    </citation>
    <scope>NUCLEOTIDE SEQUENCE</scope>
    <source>
        <strain evidence="2">BECK_BY2</strain>
        <strain evidence="1">BECK_BY3</strain>
    </source>
</reference>
<dbReference type="EMBL" id="CAADFY010000219">
    <property type="protein sequence ID" value="VFK60535.1"/>
    <property type="molecule type" value="Genomic_DNA"/>
</dbReference>
<dbReference type="EMBL" id="CAADFV010000224">
    <property type="protein sequence ID" value="VFK69970.1"/>
    <property type="molecule type" value="Genomic_DNA"/>
</dbReference>
<evidence type="ECO:0000313" key="2">
    <source>
        <dbReference type="EMBL" id="VFK69970.1"/>
    </source>
</evidence>
<organism evidence="1">
    <name type="scientific">Candidatus Kentrum sp. TUN</name>
    <dbReference type="NCBI Taxonomy" id="2126343"/>
    <lineage>
        <taxon>Bacteria</taxon>
        <taxon>Pseudomonadati</taxon>
        <taxon>Pseudomonadota</taxon>
        <taxon>Gammaproteobacteria</taxon>
        <taxon>Candidatus Kentrum</taxon>
    </lineage>
</organism>